<keyword evidence="2" id="KW-1185">Reference proteome</keyword>
<name>A0A822XTH6_NELNU</name>
<proteinExistence type="predicted"/>
<sequence>MGFDKEASSSYYRLWPLAREDTPLVGKAAAKGEDFAVGRRFYIDLPNTEV</sequence>
<evidence type="ECO:0000313" key="1">
    <source>
        <dbReference type="EMBL" id="DAD22471.1"/>
    </source>
</evidence>
<comment type="caution">
    <text evidence="1">The sequence shown here is derived from an EMBL/GenBank/DDBJ whole genome shotgun (WGS) entry which is preliminary data.</text>
</comment>
<dbReference type="AlphaFoldDB" id="A0A822XTH6"/>
<organism evidence="1 2">
    <name type="scientific">Nelumbo nucifera</name>
    <name type="common">Sacred lotus</name>
    <dbReference type="NCBI Taxonomy" id="4432"/>
    <lineage>
        <taxon>Eukaryota</taxon>
        <taxon>Viridiplantae</taxon>
        <taxon>Streptophyta</taxon>
        <taxon>Embryophyta</taxon>
        <taxon>Tracheophyta</taxon>
        <taxon>Spermatophyta</taxon>
        <taxon>Magnoliopsida</taxon>
        <taxon>Proteales</taxon>
        <taxon>Nelumbonaceae</taxon>
        <taxon>Nelumbo</taxon>
    </lineage>
</organism>
<dbReference type="EMBL" id="DUZY01000001">
    <property type="protein sequence ID" value="DAD22471.1"/>
    <property type="molecule type" value="Genomic_DNA"/>
</dbReference>
<reference evidence="1 2" key="1">
    <citation type="journal article" date="2020" name="Mol. Biol. Evol.">
        <title>Distinct Expression and Methylation Patterns for Genes with Different Fates following a Single Whole-Genome Duplication in Flowering Plants.</title>
        <authorList>
            <person name="Shi T."/>
            <person name="Rahmani R.S."/>
            <person name="Gugger P.F."/>
            <person name="Wang M."/>
            <person name="Li H."/>
            <person name="Zhang Y."/>
            <person name="Li Z."/>
            <person name="Wang Q."/>
            <person name="Van de Peer Y."/>
            <person name="Marchal K."/>
            <person name="Chen J."/>
        </authorList>
    </citation>
    <scope>NUCLEOTIDE SEQUENCE [LARGE SCALE GENOMIC DNA]</scope>
    <source>
        <tissue evidence="1">Leaf</tissue>
    </source>
</reference>
<accession>A0A822XTH6</accession>
<protein>
    <submittedName>
        <fullName evidence="1">Uncharacterized protein</fullName>
    </submittedName>
</protein>
<dbReference type="Proteomes" id="UP000607653">
    <property type="component" value="Unassembled WGS sequence"/>
</dbReference>
<gene>
    <name evidence="1" type="ORF">HUJ06_023934</name>
</gene>
<evidence type="ECO:0000313" key="2">
    <source>
        <dbReference type="Proteomes" id="UP000607653"/>
    </source>
</evidence>